<sequence length="490" mass="55544">MTFPPTENEQLQAGQPRSRVAIVGAAGSIAETLSHELARDYDVLAVTGIETRASAGDPDGRVTWQHCDLFSLTEMQRILEGSQYAIFMAHSGLPNSRLHQANCGDMDLLMAENFARAAEECQVKHIYCLRSLLPTGGTVCDAQIRHHQIGEIMGAYKTPLTVICSGLVIEPGSAMIRLIRNLVKRSPFVPVPYWSLQAMQPIAVDDLVRAFRHCLQQPSQFVGRFEIGGPEKIHWQELLEAAAKLTGARPKFFRTRRLSPRVYAWLLRQVRPGAHPEALQLFVENLQFDTIAHDNPLQHFLQPELQPALDAINLVRGKDEVRQAVRFRRRLRDSYGEQLRSSNTVRSIQRVRLPPGRDASWLSRRYFNWLTAYLNPFIECQTLENSSYCMRINGLKTCLLRLEFSPERSSADRRVYAITEGLLASRARNSHGRMEFREVPGGSHAMIAIHDFAPALPWHFYLATQAAIHRVVMGAFQKYIESRGEEETSY</sequence>
<dbReference type="InterPro" id="IPR001509">
    <property type="entry name" value="Epimerase_deHydtase"/>
</dbReference>
<dbReference type="OrthoDB" id="9801056at2"/>
<evidence type="ECO:0000313" key="3">
    <source>
        <dbReference type="Proteomes" id="UP000295554"/>
    </source>
</evidence>
<dbReference type="Pfam" id="PF01370">
    <property type="entry name" value="Epimerase"/>
    <property type="match status" value="1"/>
</dbReference>
<dbReference type="AlphaFoldDB" id="A0A4R5LMT6"/>
<organism evidence="2 3">
    <name type="scientific">Seongchinamella unica</name>
    <dbReference type="NCBI Taxonomy" id="2547392"/>
    <lineage>
        <taxon>Bacteria</taxon>
        <taxon>Pseudomonadati</taxon>
        <taxon>Pseudomonadota</taxon>
        <taxon>Gammaproteobacteria</taxon>
        <taxon>Cellvibrionales</taxon>
        <taxon>Halieaceae</taxon>
        <taxon>Seongchinamella</taxon>
    </lineage>
</organism>
<dbReference type="Proteomes" id="UP000295554">
    <property type="component" value="Unassembled WGS sequence"/>
</dbReference>
<feature type="domain" description="NAD-dependent epimerase/dehydratase" evidence="1">
    <location>
        <begin position="21"/>
        <end position="131"/>
    </location>
</feature>
<dbReference type="RefSeq" id="WP_133215483.1">
    <property type="nucleotide sequence ID" value="NZ_SMSE01000006.1"/>
</dbReference>
<dbReference type="EMBL" id="SMSE01000006">
    <property type="protein sequence ID" value="TDG11358.1"/>
    <property type="molecule type" value="Genomic_DNA"/>
</dbReference>
<dbReference type="InterPro" id="IPR036291">
    <property type="entry name" value="NAD(P)-bd_dom_sf"/>
</dbReference>
<evidence type="ECO:0000259" key="1">
    <source>
        <dbReference type="Pfam" id="PF01370"/>
    </source>
</evidence>
<comment type="caution">
    <text evidence="2">The sequence shown here is derived from an EMBL/GenBank/DDBJ whole genome shotgun (WGS) entry which is preliminary data.</text>
</comment>
<accession>A0A4R5LMT6</accession>
<reference evidence="2 3" key="1">
    <citation type="submission" date="2019-03" db="EMBL/GenBank/DDBJ databases">
        <title>Seongchinamella monodicae gen. nov., sp. nov., a novel member of the Gammaproteobacteria isolated from a tidal mudflat of beach.</title>
        <authorList>
            <person name="Yang H.G."/>
            <person name="Kang J.W."/>
            <person name="Lee S.D."/>
        </authorList>
    </citation>
    <scope>NUCLEOTIDE SEQUENCE [LARGE SCALE GENOMIC DNA]</scope>
    <source>
        <strain evidence="2 3">GH4-78</strain>
    </source>
</reference>
<keyword evidence="3" id="KW-1185">Reference proteome</keyword>
<proteinExistence type="predicted"/>
<protein>
    <recommendedName>
        <fullName evidence="1">NAD-dependent epimerase/dehydratase domain-containing protein</fullName>
    </recommendedName>
</protein>
<dbReference type="SUPFAM" id="SSF51735">
    <property type="entry name" value="NAD(P)-binding Rossmann-fold domains"/>
    <property type="match status" value="1"/>
</dbReference>
<name>A0A4R5LMT6_9GAMM</name>
<gene>
    <name evidence="2" type="ORF">E2F43_18385</name>
</gene>
<dbReference type="Gene3D" id="3.40.50.720">
    <property type="entry name" value="NAD(P)-binding Rossmann-like Domain"/>
    <property type="match status" value="1"/>
</dbReference>
<evidence type="ECO:0000313" key="2">
    <source>
        <dbReference type="EMBL" id="TDG11358.1"/>
    </source>
</evidence>